<keyword evidence="4" id="KW-1185">Reference proteome</keyword>
<dbReference type="InterPro" id="IPR003018">
    <property type="entry name" value="GAF"/>
</dbReference>
<gene>
    <name evidence="3" type="ORF">HNR10_002628</name>
</gene>
<reference evidence="3 4" key="1">
    <citation type="submission" date="2020-07" db="EMBL/GenBank/DDBJ databases">
        <title>Sequencing the genomes of 1000 actinobacteria strains.</title>
        <authorList>
            <person name="Klenk H.-P."/>
        </authorList>
    </citation>
    <scope>NUCLEOTIDE SEQUENCE [LARGE SCALE GENOMIC DNA]</scope>
    <source>
        <strain evidence="3 4">DSM 44442</strain>
    </source>
</reference>
<protein>
    <submittedName>
        <fullName evidence="3">GAF domain-containing protein</fullName>
    </submittedName>
</protein>
<feature type="domain" description="GAF" evidence="2">
    <location>
        <begin position="28"/>
        <end position="179"/>
    </location>
</feature>
<dbReference type="Pfam" id="PF17853">
    <property type="entry name" value="GGDEF_2"/>
    <property type="match status" value="1"/>
</dbReference>
<dbReference type="InterPro" id="IPR042070">
    <property type="entry name" value="PucR_C-HTH_sf"/>
</dbReference>
<dbReference type="PANTHER" id="PTHR33744:SF1">
    <property type="entry name" value="DNA-BINDING TRANSCRIPTIONAL ACTIVATOR ADER"/>
    <property type="match status" value="1"/>
</dbReference>
<dbReference type="EMBL" id="JACCFS010000001">
    <property type="protein sequence ID" value="NYJ34747.1"/>
    <property type="molecule type" value="Genomic_DNA"/>
</dbReference>
<accession>A0A7Z0EMA8</accession>
<sequence>MANTMRRSREDLLRVLLDTATDLTALRDVEAVLQAIVRRTRAIVGADMAYISLNDPERGDTYIRQSDGVTTPAYRALRMPLGVGVLGQVATGLAPFQTSGYLTDTSVVHDPEVDEIVRAEAVETIMGAPLTVAGRVIGALIVAERRSRRFEPEEVSCVESIAKQAAVAIDNSLRFEEMARRTELLNVEHRRSAAELQLATRMLELDRRLLDAVMVSPDVDRVLTIGRGALDDDLYLRDASGGLLAATVDRDAAGADTGADGADTDTDTDAVPEPGTAVAITAAAETLGTLHTGSVLDADGRALMERVAVHAALALLFSRAEEDADLRGQHELVDDLLSGVDLPHDRLERRMRRWGLRSDDRLWCVALDVSFADARRYRQVLRAAIGRTVMTVHDDHLCLLTASPGWEDGLRAAFDARGWPLRAGSAGPVTAPRDLPDAHRRASLALGSLVTLGRDGVLDGEQLGMVHALLDLARAGGLPRSLTRAVDPLLDYDDERGTDLARTAFHYLETDGSVARVAELLHLHRNTVRQRLARIGVLLGAGWDASPRRLETHLALHVRDAQVGLRRPA</sequence>
<evidence type="ECO:0000256" key="1">
    <source>
        <dbReference type="ARBA" id="ARBA00006754"/>
    </source>
</evidence>
<dbReference type="Pfam" id="PF13556">
    <property type="entry name" value="HTH_30"/>
    <property type="match status" value="1"/>
</dbReference>
<dbReference type="RefSeq" id="WP_179823525.1">
    <property type="nucleotide sequence ID" value="NZ_JACCFS010000001.1"/>
</dbReference>
<dbReference type="Proteomes" id="UP000572051">
    <property type="component" value="Unassembled WGS sequence"/>
</dbReference>
<evidence type="ECO:0000259" key="2">
    <source>
        <dbReference type="SMART" id="SM00065"/>
    </source>
</evidence>
<name>A0A7Z0EMA8_9ACTN</name>
<organism evidence="3 4">
    <name type="scientific">Nocardiopsis aegyptia</name>
    <dbReference type="NCBI Taxonomy" id="220378"/>
    <lineage>
        <taxon>Bacteria</taxon>
        <taxon>Bacillati</taxon>
        <taxon>Actinomycetota</taxon>
        <taxon>Actinomycetes</taxon>
        <taxon>Streptosporangiales</taxon>
        <taxon>Nocardiopsidaceae</taxon>
        <taxon>Nocardiopsis</taxon>
    </lineage>
</organism>
<comment type="similarity">
    <text evidence="1">Belongs to the CdaR family.</text>
</comment>
<dbReference type="SUPFAM" id="SSF55781">
    <property type="entry name" value="GAF domain-like"/>
    <property type="match status" value="1"/>
</dbReference>
<dbReference type="InterPro" id="IPR025736">
    <property type="entry name" value="PucR_C-HTH_dom"/>
</dbReference>
<dbReference type="Pfam" id="PF13185">
    <property type="entry name" value="GAF_2"/>
    <property type="match status" value="1"/>
</dbReference>
<dbReference type="PANTHER" id="PTHR33744">
    <property type="entry name" value="CARBOHYDRATE DIACID REGULATOR"/>
    <property type="match status" value="1"/>
</dbReference>
<dbReference type="SMART" id="SM00065">
    <property type="entry name" value="GAF"/>
    <property type="match status" value="1"/>
</dbReference>
<dbReference type="Gene3D" id="1.10.10.2840">
    <property type="entry name" value="PucR C-terminal helix-turn-helix domain"/>
    <property type="match status" value="1"/>
</dbReference>
<dbReference type="AlphaFoldDB" id="A0A7Z0EMA8"/>
<dbReference type="InterPro" id="IPR051448">
    <property type="entry name" value="CdaR-like_regulators"/>
</dbReference>
<dbReference type="InterPro" id="IPR041522">
    <property type="entry name" value="CdaR_GGDEF"/>
</dbReference>
<dbReference type="InterPro" id="IPR029016">
    <property type="entry name" value="GAF-like_dom_sf"/>
</dbReference>
<evidence type="ECO:0000313" key="4">
    <source>
        <dbReference type="Proteomes" id="UP000572051"/>
    </source>
</evidence>
<dbReference type="Gene3D" id="3.30.450.40">
    <property type="match status" value="1"/>
</dbReference>
<evidence type="ECO:0000313" key="3">
    <source>
        <dbReference type="EMBL" id="NYJ34747.1"/>
    </source>
</evidence>
<proteinExistence type="inferred from homology"/>
<comment type="caution">
    <text evidence="3">The sequence shown here is derived from an EMBL/GenBank/DDBJ whole genome shotgun (WGS) entry which is preliminary data.</text>
</comment>